<name>A0A4V2SN18_9BACL</name>
<dbReference type="AlphaFoldDB" id="A0A4V2SN18"/>
<dbReference type="Proteomes" id="UP000295416">
    <property type="component" value="Unassembled WGS sequence"/>
</dbReference>
<keyword evidence="2" id="KW-1185">Reference proteome</keyword>
<dbReference type="EMBL" id="SLXK01000010">
    <property type="protein sequence ID" value="TCP29426.1"/>
    <property type="molecule type" value="Genomic_DNA"/>
</dbReference>
<sequence length="122" mass="13170">MSLVVMLLVPCTAFAKADKPFGAGEWDDLGYYGMTYVTYKVAHSGGGNFKVCIADSGNATFTYTLKEIDGKGNSPETVGRVSLSEGECKVFYVGNYVDGSNHQAELALTKGNDAYVVARFWD</sequence>
<reference evidence="1 2" key="1">
    <citation type="submission" date="2019-03" db="EMBL/GenBank/DDBJ databases">
        <title>Genomic Encyclopedia of Type Strains, Phase IV (KMG-IV): sequencing the most valuable type-strain genomes for metagenomic binning, comparative biology and taxonomic classification.</title>
        <authorList>
            <person name="Goeker M."/>
        </authorList>
    </citation>
    <scope>NUCLEOTIDE SEQUENCE [LARGE SCALE GENOMIC DNA]</scope>
    <source>
        <strain evidence="1 2">DSM 19377</strain>
    </source>
</reference>
<evidence type="ECO:0000313" key="2">
    <source>
        <dbReference type="Proteomes" id="UP000295416"/>
    </source>
</evidence>
<proteinExistence type="predicted"/>
<evidence type="ECO:0000313" key="1">
    <source>
        <dbReference type="EMBL" id="TCP29426.1"/>
    </source>
</evidence>
<gene>
    <name evidence="1" type="ORF">EV207_11047</name>
</gene>
<organism evidence="1 2">
    <name type="scientific">Scopulibacillus darangshiensis</name>
    <dbReference type="NCBI Taxonomy" id="442528"/>
    <lineage>
        <taxon>Bacteria</taxon>
        <taxon>Bacillati</taxon>
        <taxon>Bacillota</taxon>
        <taxon>Bacilli</taxon>
        <taxon>Bacillales</taxon>
        <taxon>Sporolactobacillaceae</taxon>
        <taxon>Scopulibacillus</taxon>
    </lineage>
</organism>
<accession>A0A4V2SN18</accession>
<comment type="caution">
    <text evidence="1">The sequence shown here is derived from an EMBL/GenBank/DDBJ whole genome shotgun (WGS) entry which is preliminary data.</text>
</comment>
<protein>
    <submittedName>
        <fullName evidence="1">Uncharacterized protein</fullName>
    </submittedName>
</protein>